<dbReference type="InterPro" id="IPR005185">
    <property type="entry name" value="YccF"/>
</dbReference>
<feature type="transmembrane region" description="Helical" evidence="1">
    <location>
        <begin position="6"/>
        <end position="24"/>
    </location>
</feature>
<keyword evidence="1" id="KW-1133">Transmembrane helix</keyword>
<dbReference type="Pfam" id="PF03733">
    <property type="entry name" value="YccF"/>
    <property type="match status" value="1"/>
</dbReference>
<dbReference type="Proteomes" id="UP000030101">
    <property type="component" value="Unassembled WGS sequence"/>
</dbReference>
<evidence type="ECO:0000313" key="4">
    <source>
        <dbReference type="Proteomes" id="UP000030101"/>
    </source>
</evidence>
<dbReference type="EMBL" id="JQZV01000013">
    <property type="protein sequence ID" value="KGN92034.1"/>
    <property type="molecule type" value="Genomic_DNA"/>
</dbReference>
<gene>
    <name evidence="3" type="ORF">HQ43_08295</name>
</gene>
<accession>A0ABR4XK24</accession>
<keyword evidence="4" id="KW-1185">Reference proteome</keyword>
<feature type="domain" description="Inner membrane component" evidence="2">
    <location>
        <begin position="3"/>
        <end position="45"/>
    </location>
</feature>
<keyword evidence="1" id="KW-0812">Transmembrane</keyword>
<keyword evidence="1" id="KW-0472">Membrane</keyword>
<evidence type="ECO:0000256" key="1">
    <source>
        <dbReference type="SAM" id="Phobius"/>
    </source>
</evidence>
<organism evidence="3 4">
    <name type="scientific">Porphyromonas canoris</name>
    <dbReference type="NCBI Taxonomy" id="36875"/>
    <lineage>
        <taxon>Bacteria</taxon>
        <taxon>Pseudomonadati</taxon>
        <taxon>Bacteroidota</taxon>
        <taxon>Bacteroidia</taxon>
        <taxon>Bacteroidales</taxon>
        <taxon>Porphyromonadaceae</taxon>
        <taxon>Porphyromonas</taxon>
    </lineage>
</organism>
<reference evidence="3 4" key="1">
    <citation type="submission" date="2014-08" db="EMBL/GenBank/DDBJ databases">
        <title>Porphyromonas canoris strain:OH2762 Genome sequencing.</title>
        <authorList>
            <person name="Wallis C."/>
            <person name="Deusch O."/>
            <person name="O'Flynn C."/>
            <person name="Davis I."/>
            <person name="Jospin G."/>
            <person name="Darling A.E."/>
            <person name="Coil D.A."/>
            <person name="Alexiev A."/>
            <person name="Horsfall A."/>
            <person name="Kirkwood N."/>
            <person name="Harris S."/>
            <person name="Eisen J.A."/>
        </authorList>
    </citation>
    <scope>NUCLEOTIDE SEQUENCE [LARGE SCALE GENOMIC DNA]</scope>
    <source>
        <strain evidence="4">COT-108 OH2762</strain>
    </source>
</reference>
<protein>
    <recommendedName>
        <fullName evidence="2">Inner membrane component domain-containing protein</fullName>
    </recommendedName>
</protein>
<evidence type="ECO:0000313" key="3">
    <source>
        <dbReference type="EMBL" id="KGN92034.1"/>
    </source>
</evidence>
<evidence type="ECO:0000259" key="2">
    <source>
        <dbReference type="Pfam" id="PF03733"/>
    </source>
</evidence>
<sequence length="69" mass="7934">MYFLIFGGWIMVLEYLFTGILACVSMNRYCLGSQCLRIVSHILFPYSYKVVSKDNFSFFSRLGNVFGVA</sequence>
<proteinExistence type="predicted"/>
<name>A0ABR4XK24_9PORP</name>
<comment type="caution">
    <text evidence="3">The sequence shown here is derived from an EMBL/GenBank/DDBJ whole genome shotgun (WGS) entry which is preliminary data.</text>
</comment>